<organism evidence="2 3">
    <name type="scientific">Pseudofulvimonas gallinarii</name>
    <dbReference type="NCBI Taxonomy" id="634155"/>
    <lineage>
        <taxon>Bacteria</taxon>
        <taxon>Pseudomonadati</taxon>
        <taxon>Pseudomonadota</taxon>
        <taxon>Gammaproteobacteria</taxon>
        <taxon>Lysobacterales</taxon>
        <taxon>Rhodanobacteraceae</taxon>
        <taxon>Pseudofulvimonas</taxon>
    </lineage>
</organism>
<proteinExistence type="predicted"/>
<evidence type="ECO:0008006" key="4">
    <source>
        <dbReference type="Google" id="ProtNLM"/>
    </source>
</evidence>
<keyword evidence="1" id="KW-0732">Signal</keyword>
<reference evidence="2 3" key="1">
    <citation type="submission" date="2019-03" db="EMBL/GenBank/DDBJ databases">
        <title>Genomic Encyclopedia of Type Strains, Phase IV (KMG-IV): sequencing the most valuable type-strain genomes for metagenomic binning, comparative biology and taxonomic classification.</title>
        <authorList>
            <person name="Goeker M."/>
        </authorList>
    </citation>
    <scope>NUCLEOTIDE SEQUENCE [LARGE SCALE GENOMIC DNA]</scope>
    <source>
        <strain evidence="2 3">DSM 21944</strain>
    </source>
</reference>
<comment type="caution">
    <text evidence="2">The sequence shown here is derived from an EMBL/GenBank/DDBJ whole genome shotgun (WGS) entry which is preliminary data.</text>
</comment>
<protein>
    <recommendedName>
        <fullName evidence="4">Lipoprotein</fullName>
    </recommendedName>
</protein>
<feature type="signal peptide" evidence="1">
    <location>
        <begin position="1"/>
        <end position="23"/>
    </location>
</feature>
<dbReference type="AlphaFoldDB" id="A0A4R3L434"/>
<dbReference type="PROSITE" id="PS51257">
    <property type="entry name" value="PROKAR_LIPOPROTEIN"/>
    <property type="match status" value="1"/>
</dbReference>
<evidence type="ECO:0000313" key="2">
    <source>
        <dbReference type="EMBL" id="TCS92615.1"/>
    </source>
</evidence>
<accession>A0A4R3L434</accession>
<dbReference type="EMBL" id="SMAF01000033">
    <property type="protein sequence ID" value="TCS92615.1"/>
    <property type="molecule type" value="Genomic_DNA"/>
</dbReference>
<sequence>MKRYRMGLCAMAMLALTLGGCGSGGMELVVDGFAREFSPQAAFVTANSSGGHSIQIVNYPVTMGETYDYEKIRATQNGQYRVDLSLVKESASEKRPLLPGEYLPQPNNQTPRDKLVRVTIYGGVEGTEQRLAELDYSAELKGALNILSVDGETARVRIEAQGGNLTSVAGEFQARLLR</sequence>
<dbReference type="RefSeq" id="WP_377602736.1">
    <property type="nucleotide sequence ID" value="NZ_JBHMFH010000001.1"/>
</dbReference>
<evidence type="ECO:0000256" key="1">
    <source>
        <dbReference type="SAM" id="SignalP"/>
    </source>
</evidence>
<name>A0A4R3L434_9GAMM</name>
<feature type="chain" id="PRO_5020361486" description="Lipoprotein" evidence="1">
    <location>
        <begin position="24"/>
        <end position="178"/>
    </location>
</feature>
<evidence type="ECO:0000313" key="3">
    <source>
        <dbReference type="Proteomes" id="UP000294599"/>
    </source>
</evidence>
<gene>
    <name evidence="2" type="ORF">EDC25_1332</name>
</gene>
<keyword evidence="3" id="KW-1185">Reference proteome</keyword>
<dbReference type="Proteomes" id="UP000294599">
    <property type="component" value="Unassembled WGS sequence"/>
</dbReference>